<dbReference type="PATRIC" id="fig|2041.4.peg.3071"/>
<keyword evidence="4" id="KW-1185">Reference proteome</keyword>
<protein>
    <recommendedName>
        <fullName evidence="5">Cobalt transporter</fullName>
    </recommendedName>
</protein>
<dbReference type="Pfam" id="PF09490">
    <property type="entry name" value="CbtA"/>
    <property type="match status" value="1"/>
</dbReference>
<keyword evidence="2" id="KW-1133">Transmembrane helix</keyword>
<dbReference type="InterPro" id="IPR012666">
    <property type="entry name" value="CbtA_put"/>
</dbReference>
<evidence type="ECO:0008006" key="5">
    <source>
        <dbReference type="Google" id="ProtNLM"/>
    </source>
</evidence>
<feature type="region of interest" description="Disordered" evidence="1">
    <location>
        <begin position="52"/>
        <end position="85"/>
    </location>
</feature>
<evidence type="ECO:0000256" key="2">
    <source>
        <dbReference type="SAM" id="Phobius"/>
    </source>
</evidence>
<dbReference type="STRING" id="2041.AERYTH_14700"/>
<keyword evidence="2" id="KW-0472">Membrane</keyword>
<evidence type="ECO:0000313" key="4">
    <source>
        <dbReference type="Proteomes" id="UP000067689"/>
    </source>
</evidence>
<proteinExistence type="predicted"/>
<evidence type="ECO:0000313" key="3">
    <source>
        <dbReference type="EMBL" id="ALX05857.1"/>
    </source>
</evidence>
<feature type="transmembrane region" description="Helical" evidence="2">
    <location>
        <begin position="93"/>
        <end position="116"/>
    </location>
</feature>
<dbReference type="EMBL" id="CP011502">
    <property type="protein sequence ID" value="ALX05857.1"/>
    <property type="molecule type" value="Genomic_DNA"/>
</dbReference>
<reference evidence="3 4" key="1">
    <citation type="journal article" date="1991" name="Int. J. Syst. Bacteriol.">
        <title>Description of the erythromycin-producing bacterium Arthrobacter sp. strain NRRL B-3381 as Aeromicrobium erythreum gen. nov., sp. nov.</title>
        <authorList>
            <person name="Miller E.S."/>
            <person name="Woese C.R."/>
            <person name="Brenner S."/>
        </authorList>
    </citation>
    <scope>NUCLEOTIDE SEQUENCE [LARGE SCALE GENOMIC DNA]</scope>
    <source>
        <strain evidence="3 4">AR18</strain>
    </source>
</reference>
<dbReference type="AlphaFoldDB" id="A0A0U4BL66"/>
<feature type="transmembrane region" description="Helical" evidence="2">
    <location>
        <begin position="128"/>
        <end position="145"/>
    </location>
</feature>
<dbReference type="RefSeq" id="WP_067860247.1">
    <property type="nucleotide sequence ID" value="NZ_CP011502.1"/>
</dbReference>
<feature type="transmembrane region" description="Helical" evidence="2">
    <location>
        <begin position="165"/>
        <end position="185"/>
    </location>
</feature>
<sequence length="276" mass="27597">MSTTRTPHLTARTFLVHGLLAGLLGGVLAFAAASVVGEPPIDRAIALEESGGAAADAGHSHEEGAHSHEESGGHSHGDEDAAISRGEQAGPGLATATIIVGLVAGGVVGIASAFAVGRLGGLGPVGSTAVVVLLAYLAYTVVPWLKYPPNPPAVGSADTIGERTALYFSFVAVSLLAVVAAVLLARALLARGPWVAVVAGAALYVVVVGVAGLVLAPIDEVPDSFPATTLYAFRIGSLATSTALWAGVALALTGLTARTWRAHQADVERRAAAAAL</sequence>
<feature type="transmembrane region" description="Helical" evidence="2">
    <location>
        <begin position="194"/>
        <end position="218"/>
    </location>
</feature>
<feature type="compositionally biased region" description="Basic and acidic residues" evidence="1">
    <location>
        <begin position="58"/>
        <end position="79"/>
    </location>
</feature>
<evidence type="ECO:0000256" key="1">
    <source>
        <dbReference type="SAM" id="MobiDB-lite"/>
    </source>
</evidence>
<gene>
    <name evidence="3" type="ORF">AERYTH_14700</name>
</gene>
<organism evidence="3 4">
    <name type="scientific">Aeromicrobium erythreum</name>
    <dbReference type="NCBI Taxonomy" id="2041"/>
    <lineage>
        <taxon>Bacteria</taxon>
        <taxon>Bacillati</taxon>
        <taxon>Actinomycetota</taxon>
        <taxon>Actinomycetes</taxon>
        <taxon>Propionibacteriales</taxon>
        <taxon>Nocardioidaceae</taxon>
        <taxon>Aeromicrobium</taxon>
    </lineage>
</organism>
<keyword evidence="2" id="KW-0812">Transmembrane</keyword>
<dbReference type="KEGG" id="aer:AERYTH_14700"/>
<feature type="transmembrane region" description="Helical" evidence="2">
    <location>
        <begin position="230"/>
        <end position="252"/>
    </location>
</feature>
<dbReference type="Proteomes" id="UP000067689">
    <property type="component" value="Chromosome"/>
</dbReference>
<accession>A0A0U4BL66</accession>
<name>A0A0U4BL66_9ACTN</name>